<dbReference type="InterPro" id="IPR051752">
    <property type="entry name" value="Mito_2-oxodicarb_carrier"/>
</dbReference>
<evidence type="ECO:0000256" key="20">
    <source>
        <dbReference type="PROSITE-ProRule" id="PRU00282"/>
    </source>
</evidence>
<keyword evidence="8" id="KW-0496">Mitochondrion</keyword>
<comment type="catalytic activity">
    <reaction evidence="10">
        <text>2-oxoadipate(in) + 2-oxoglutarate(out) = 2-oxoadipate(out) + 2-oxoglutarate(in)</text>
        <dbReference type="Rhea" id="RHEA:71739"/>
        <dbReference type="ChEBI" id="CHEBI:16810"/>
        <dbReference type="ChEBI" id="CHEBI:57499"/>
    </reaction>
</comment>
<evidence type="ECO:0000256" key="11">
    <source>
        <dbReference type="ARBA" id="ARBA00039747"/>
    </source>
</evidence>
<dbReference type="InterPro" id="IPR023395">
    <property type="entry name" value="MCP_dom_sf"/>
</dbReference>
<keyword evidence="3 21" id="KW-0813">Transport</keyword>
<feature type="repeat" description="Solcar" evidence="20">
    <location>
        <begin position="77"/>
        <end position="167"/>
    </location>
</feature>
<name>A0A5S6R0L4_TRIMR</name>
<evidence type="ECO:0000256" key="5">
    <source>
        <dbReference type="ARBA" id="ARBA00022737"/>
    </source>
</evidence>
<keyword evidence="6" id="KW-0999">Mitochondrion inner membrane</keyword>
<comment type="catalytic activity">
    <reaction evidence="15">
        <text>citrate(in) + 2-oxoglutarate(out) = citrate(out) + 2-oxoglutarate(in)</text>
        <dbReference type="Rhea" id="RHEA:71763"/>
        <dbReference type="ChEBI" id="CHEBI:16810"/>
        <dbReference type="ChEBI" id="CHEBI:16947"/>
    </reaction>
</comment>
<accession>A0A5S6R0L4</accession>
<dbReference type="GO" id="GO:0005743">
    <property type="term" value="C:mitochondrial inner membrane"/>
    <property type="evidence" value="ECO:0007669"/>
    <property type="project" value="UniProtKB-SubCell"/>
</dbReference>
<evidence type="ECO:0000256" key="2">
    <source>
        <dbReference type="ARBA" id="ARBA00006375"/>
    </source>
</evidence>
<dbReference type="SUPFAM" id="SSF103506">
    <property type="entry name" value="Mitochondrial carrier"/>
    <property type="match status" value="1"/>
</dbReference>
<evidence type="ECO:0000256" key="21">
    <source>
        <dbReference type="RuleBase" id="RU000488"/>
    </source>
</evidence>
<dbReference type="PANTHER" id="PTHR46356">
    <property type="entry name" value="MITOCHONDRIAL 2-OXODICARBOXYLATE CARRIER"/>
    <property type="match status" value="1"/>
</dbReference>
<feature type="repeat" description="Solcar" evidence="20">
    <location>
        <begin position="1"/>
        <end position="68"/>
    </location>
</feature>
<comment type="similarity">
    <text evidence="2 21">Belongs to the mitochondrial carrier (TC 2.A.29) family.</text>
</comment>
<comment type="catalytic activity">
    <reaction evidence="16">
        <text>L-2-aminoadipate(in) + 2-oxoglutarate(out) = L-2-aminoadipate(out) + 2-oxoglutarate(in)</text>
        <dbReference type="Rhea" id="RHEA:71747"/>
        <dbReference type="ChEBI" id="CHEBI:16810"/>
        <dbReference type="ChEBI" id="CHEBI:58672"/>
    </reaction>
</comment>
<evidence type="ECO:0000256" key="10">
    <source>
        <dbReference type="ARBA" id="ARBA00036018"/>
    </source>
</evidence>
<evidence type="ECO:0000256" key="1">
    <source>
        <dbReference type="ARBA" id="ARBA00004448"/>
    </source>
</evidence>
<keyword evidence="7" id="KW-1133">Transmembrane helix</keyword>
<evidence type="ECO:0000256" key="3">
    <source>
        <dbReference type="ARBA" id="ARBA00022448"/>
    </source>
</evidence>
<comment type="function">
    <text evidence="13">Transports dicarboxylates across the inner membranes of mitochondria by a counter-exchange mechanism. Can transport 2-oxoadipate (2-oxohexanedioate), 2-oxoglutarate, adipate (hexanedioate), glutarate, and to a lesser extent, pimelate (heptanedioate), 2-oxopimelate (2-oxoheptanedioate), 2-aminoadipate (2-aminohexanedioate), oxaloacetate, and citrate. Plays a central role in catabolism of lysine, hydroxylysine, and tryptophan, by transporting common metabolite intermediates (such as 2-oxoadipate) into the mitochondria, where it is converted into acetyl-CoA and can enter the citric acid (TCA) cycle.</text>
</comment>
<evidence type="ECO:0000256" key="12">
    <source>
        <dbReference type="ARBA" id="ARBA00041874"/>
    </source>
</evidence>
<dbReference type="WBParaSite" id="TMUE_3000012968.1">
    <property type="protein sequence ID" value="TMUE_3000012968.1"/>
    <property type="gene ID" value="WBGene00286557"/>
</dbReference>
<dbReference type="PANTHER" id="PTHR46356:SF1">
    <property type="entry name" value="MITOCHONDRIAL 2-OXODICARBOXYLATE CARRIER"/>
    <property type="match status" value="1"/>
</dbReference>
<reference evidence="23" key="1">
    <citation type="submission" date="2019-12" db="UniProtKB">
        <authorList>
            <consortium name="WormBaseParasite"/>
        </authorList>
    </citation>
    <scope>IDENTIFICATION</scope>
</reference>
<comment type="catalytic activity">
    <reaction evidence="19">
        <text>hexanedioate(in) + 2-oxoglutarate(out) = hexanedioate(out) + 2-oxoglutarate(in)</text>
        <dbReference type="Rhea" id="RHEA:71743"/>
        <dbReference type="ChEBI" id="CHEBI:16810"/>
        <dbReference type="ChEBI" id="CHEBI:17128"/>
    </reaction>
</comment>
<evidence type="ECO:0000256" key="4">
    <source>
        <dbReference type="ARBA" id="ARBA00022692"/>
    </source>
</evidence>
<proteinExistence type="inferred from homology"/>
<dbReference type="Pfam" id="PF00153">
    <property type="entry name" value="Mito_carr"/>
    <property type="match status" value="3"/>
</dbReference>
<dbReference type="Gene3D" id="1.50.40.10">
    <property type="entry name" value="Mitochondrial carrier domain"/>
    <property type="match status" value="1"/>
</dbReference>
<evidence type="ECO:0000256" key="9">
    <source>
        <dbReference type="ARBA" id="ARBA00023136"/>
    </source>
</evidence>
<feature type="repeat" description="Solcar" evidence="20">
    <location>
        <begin position="176"/>
        <end position="262"/>
    </location>
</feature>
<keyword evidence="4 20" id="KW-0812">Transmembrane</keyword>
<dbReference type="STRING" id="70415.A0A5S6R0L4"/>
<comment type="subcellular location">
    <subcellularLocation>
        <location evidence="1">Mitochondrion inner membrane</location>
        <topology evidence="1">Multi-pass membrane protein</topology>
    </subcellularLocation>
</comment>
<evidence type="ECO:0000256" key="6">
    <source>
        <dbReference type="ARBA" id="ARBA00022792"/>
    </source>
</evidence>
<dbReference type="Proteomes" id="UP000046395">
    <property type="component" value="Unassembled WGS sequence"/>
</dbReference>
<evidence type="ECO:0000313" key="23">
    <source>
        <dbReference type="WBParaSite" id="TMUE_3000012968.1"/>
    </source>
</evidence>
<evidence type="ECO:0000256" key="19">
    <source>
        <dbReference type="ARBA" id="ARBA00048998"/>
    </source>
</evidence>
<keyword evidence="5" id="KW-0677">Repeat</keyword>
<evidence type="ECO:0000256" key="14">
    <source>
        <dbReference type="ARBA" id="ARBA00047537"/>
    </source>
</evidence>
<comment type="catalytic activity">
    <reaction evidence="17">
        <text>2-oxoheptanedioate(in) + 2-oxoglutarate(out) = 2-oxoheptanedioate(out) + 2-oxoglutarate(in)</text>
        <dbReference type="Rhea" id="RHEA:71755"/>
        <dbReference type="ChEBI" id="CHEBI:16810"/>
        <dbReference type="ChEBI" id="CHEBI:72701"/>
    </reaction>
</comment>
<evidence type="ECO:0000256" key="15">
    <source>
        <dbReference type="ARBA" id="ARBA00048003"/>
    </source>
</evidence>
<sequence length="268" mass="30009">MQPLDLVKTRFQIQHSDAPRYRSVVDCMVKVCRDEGVLSLYKGMLPPILAETPKRATKFFTFEQYKALLGRLFDGWPQAVRFSLAGLLCGATEALVVNPFETVKVRLQADRKISVLEQKSSFQTARIIVAEGGFGTSGLNRGLTSCMIRNGVWNMIYFGLYHSAKLHLLNESELKRNLHYRFALGFLSGTAACLGNTPFDVVKSRIQAGGLNGKYKTCLQSIATVYREEGFRALYKGLVPKVMRLGPGGAILMVIYEYMFDLLKLKFG</sequence>
<keyword evidence="9 20" id="KW-0472">Membrane</keyword>
<comment type="catalytic activity">
    <reaction evidence="14">
        <text>heptanedioate(in) + 2-oxoglutarate(out) = heptanedioate(out) + 2-oxoglutarate(in)</text>
        <dbReference type="Rhea" id="RHEA:71759"/>
        <dbReference type="ChEBI" id="CHEBI:16810"/>
        <dbReference type="ChEBI" id="CHEBI:36165"/>
    </reaction>
</comment>
<evidence type="ECO:0000313" key="22">
    <source>
        <dbReference type="Proteomes" id="UP000046395"/>
    </source>
</evidence>
<organism evidence="22 23">
    <name type="scientific">Trichuris muris</name>
    <name type="common">Mouse whipworm</name>
    <dbReference type="NCBI Taxonomy" id="70415"/>
    <lineage>
        <taxon>Eukaryota</taxon>
        <taxon>Metazoa</taxon>
        <taxon>Ecdysozoa</taxon>
        <taxon>Nematoda</taxon>
        <taxon>Enoplea</taxon>
        <taxon>Dorylaimia</taxon>
        <taxon>Trichinellida</taxon>
        <taxon>Trichuridae</taxon>
        <taxon>Trichuris</taxon>
    </lineage>
</organism>
<evidence type="ECO:0000256" key="7">
    <source>
        <dbReference type="ARBA" id="ARBA00022989"/>
    </source>
</evidence>
<evidence type="ECO:0000256" key="18">
    <source>
        <dbReference type="ARBA" id="ARBA00048920"/>
    </source>
</evidence>
<protein>
    <recommendedName>
        <fullName evidence="11">Mitochondrial 2-oxodicarboxylate carrier</fullName>
    </recommendedName>
    <alternativeName>
        <fullName evidence="12">Solute carrier family 25 member 21</fullName>
    </alternativeName>
</protein>
<comment type="catalytic activity">
    <reaction evidence="18">
        <text>glutarate(in) + 2-oxoglutarate(out) = glutarate(out) + 2-oxoglutarate(in)</text>
        <dbReference type="Rhea" id="RHEA:71751"/>
        <dbReference type="ChEBI" id="CHEBI:16810"/>
        <dbReference type="ChEBI" id="CHEBI:30921"/>
    </reaction>
</comment>
<evidence type="ECO:0000256" key="8">
    <source>
        <dbReference type="ARBA" id="ARBA00023128"/>
    </source>
</evidence>
<keyword evidence="22" id="KW-1185">Reference proteome</keyword>
<evidence type="ECO:0000256" key="16">
    <source>
        <dbReference type="ARBA" id="ARBA00048303"/>
    </source>
</evidence>
<evidence type="ECO:0000256" key="13">
    <source>
        <dbReference type="ARBA" id="ARBA00046087"/>
    </source>
</evidence>
<dbReference type="InterPro" id="IPR018108">
    <property type="entry name" value="MCP_transmembrane"/>
</dbReference>
<dbReference type="PROSITE" id="PS50920">
    <property type="entry name" value="SOLCAR"/>
    <property type="match status" value="3"/>
</dbReference>
<dbReference type="AlphaFoldDB" id="A0A5S6R0L4"/>
<evidence type="ECO:0000256" key="17">
    <source>
        <dbReference type="ARBA" id="ARBA00048581"/>
    </source>
</evidence>